<keyword evidence="1" id="KW-0472">Membrane</keyword>
<organism evidence="2 3">
    <name type="scientific">Undibacterium danionis</name>
    <dbReference type="NCBI Taxonomy" id="1812100"/>
    <lineage>
        <taxon>Bacteria</taxon>
        <taxon>Pseudomonadati</taxon>
        <taxon>Pseudomonadota</taxon>
        <taxon>Betaproteobacteria</taxon>
        <taxon>Burkholderiales</taxon>
        <taxon>Oxalobacteraceae</taxon>
        <taxon>Undibacterium</taxon>
    </lineage>
</organism>
<reference evidence="2 3" key="1">
    <citation type="submission" date="2024-09" db="EMBL/GenBank/DDBJ databases">
        <authorList>
            <person name="Sun Q."/>
            <person name="Mori K."/>
        </authorList>
    </citation>
    <scope>NUCLEOTIDE SEQUENCE [LARGE SCALE GENOMIC DNA]</scope>
    <source>
        <strain evidence="2 3">CCM 8677</strain>
    </source>
</reference>
<feature type="transmembrane region" description="Helical" evidence="1">
    <location>
        <begin position="185"/>
        <end position="206"/>
    </location>
</feature>
<keyword evidence="1" id="KW-0812">Transmembrane</keyword>
<dbReference type="Pfam" id="PF06166">
    <property type="entry name" value="DUF979"/>
    <property type="match status" value="1"/>
</dbReference>
<evidence type="ECO:0000313" key="2">
    <source>
        <dbReference type="EMBL" id="MFC0350209.1"/>
    </source>
</evidence>
<dbReference type="InterPro" id="IPR009323">
    <property type="entry name" value="DUF979"/>
</dbReference>
<gene>
    <name evidence="2" type="ORF">ACFFJH_10360</name>
</gene>
<evidence type="ECO:0000313" key="3">
    <source>
        <dbReference type="Proteomes" id="UP001589844"/>
    </source>
</evidence>
<dbReference type="Proteomes" id="UP001589844">
    <property type="component" value="Unassembled WGS sequence"/>
</dbReference>
<feature type="transmembrane region" description="Helical" evidence="1">
    <location>
        <begin position="6"/>
        <end position="29"/>
    </location>
</feature>
<feature type="transmembrane region" description="Helical" evidence="1">
    <location>
        <begin position="311"/>
        <end position="332"/>
    </location>
</feature>
<feature type="transmembrane region" description="Helical" evidence="1">
    <location>
        <begin position="271"/>
        <end position="291"/>
    </location>
</feature>
<dbReference type="RefSeq" id="WP_390212233.1">
    <property type="nucleotide sequence ID" value="NZ_JBHLXJ010000009.1"/>
</dbReference>
<keyword evidence="3" id="KW-1185">Reference proteome</keyword>
<feature type="transmembrane region" description="Helical" evidence="1">
    <location>
        <begin position="41"/>
        <end position="61"/>
    </location>
</feature>
<accession>A0ABV6IEF6</accession>
<feature type="transmembrane region" description="Helical" evidence="1">
    <location>
        <begin position="147"/>
        <end position="165"/>
    </location>
</feature>
<proteinExistence type="predicted"/>
<feature type="transmembrane region" description="Helical" evidence="1">
    <location>
        <begin position="114"/>
        <end position="132"/>
    </location>
</feature>
<keyword evidence="1" id="KW-1133">Transmembrane helix</keyword>
<evidence type="ECO:0000256" key="1">
    <source>
        <dbReference type="SAM" id="Phobius"/>
    </source>
</evidence>
<feature type="transmembrane region" description="Helical" evidence="1">
    <location>
        <begin position="226"/>
        <end position="259"/>
    </location>
</feature>
<feature type="transmembrane region" description="Helical" evidence="1">
    <location>
        <begin position="67"/>
        <end position="86"/>
    </location>
</feature>
<sequence>MNTPQVLISINLIFYLIGVILMSIAWMSLRDRSNPKRMTTALFWFLFGIGFLFGDLMLMYLGKTLTHKLLGIIVMLLALLAGFNLLGSGKHQTEDKAKVDADKNASAQRLGNKLFLPAICIPIITVILSIAGKDAVWGNYTLLDPKNLTLACLTVACIISVLYACKITGGTPITAIQESRRLVDAIGWALILPLMLAMLGGVFVAAKTGVSVQTLVTLMVNPDSRLALIIIYCLGMALFTMIMGNAFAAFPVMAAGIALPSLIQQHHANPAPLVAMGMLSGYCGTLMTPMAANFNIVPAALLELKDKYQVIKYQIPTAIAVLICNIGLMYFIV</sequence>
<protein>
    <submittedName>
        <fullName evidence="2">DUF979 domain-containing protein</fullName>
    </submittedName>
</protein>
<name>A0ABV6IEF6_9BURK</name>
<dbReference type="EMBL" id="JBHLXJ010000009">
    <property type="protein sequence ID" value="MFC0350209.1"/>
    <property type="molecule type" value="Genomic_DNA"/>
</dbReference>
<comment type="caution">
    <text evidence="2">The sequence shown here is derived from an EMBL/GenBank/DDBJ whole genome shotgun (WGS) entry which is preliminary data.</text>
</comment>